<evidence type="ECO:0000313" key="1">
    <source>
        <dbReference type="EMBL" id="GAA3928662.1"/>
    </source>
</evidence>
<protein>
    <recommendedName>
        <fullName evidence="3">Glutathione S-transferase</fullName>
    </recommendedName>
</protein>
<organism evidence="1 2">
    <name type="scientific">Litoribacillus peritrichatus</name>
    <dbReference type="NCBI Taxonomy" id="718191"/>
    <lineage>
        <taxon>Bacteria</taxon>
        <taxon>Pseudomonadati</taxon>
        <taxon>Pseudomonadota</taxon>
        <taxon>Gammaproteobacteria</taxon>
        <taxon>Oceanospirillales</taxon>
        <taxon>Oceanospirillaceae</taxon>
        <taxon>Litoribacillus</taxon>
    </lineage>
</organism>
<dbReference type="Gene3D" id="3.40.30.10">
    <property type="entry name" value="Glutaredoxin"/>
    <property type="match status" value="1"/>
</dbReference>
<accession>A0ABP7MRV4</accession>
<gene>
    <name evidence="1" type="ORF">GCM10022277_26480</name>
</gene>
<dbReference type="EMBL" id="BAABBN010000007">
    <property type="protein sequence ID" value="GAA3928662.1"/>
    <property type="molecule type" value="Genomic_DNA"/>
</dbReference>
<dbReference type="SUPFAM" id="SSF47616">
    <property type="entry name" value="GST C-terminal domain-like"/>
    <property type="match status" value="1"/>
</dbReference>
<dbReference type="Proteomes" id="UP001501565">
    <property type="component" value="Unassembled WGS sequence"/>
</dbReference>
<reference evidence="2" key="1">
    <citation type="journal article" date="2019" name="Int. J. Syst. Evol. Microbiol.">
        <title>The Global Catalogue of Microorganisms (GCM) 10K type strain sequencing project: providing services to taxonomists for standard genome sequencing and annotation.</title>
        <authorList>
            <consortium name="The Broad Institute Genomics Platform"/>
            <consortium name="The Broad Institute Genome Sequencing Center for Infectious Disease"/>
            <person name="Wu L."/>
            <person name="Ma J."/>
        </authorList>
    </citation>
    <scope>NUCLEOTIDE SEQUENCE [LARGE SCALE GENOMIC DNA]</scope>
    <source>
        <strain evidence="2">JCM 17551</strain>
    </source>
</reference>
<keyword evidence="2" id="KW-1185">Reference proteome</keyword>
<dbReference type="Gene3D" id="1.20.1050.10">
    <property type="match status" value="1"/>
</dbReference>
<dbReference type="SUPFAM" id="SSF52833">
    <property type="entry name" value="Thioredoxin-like"/>
    <property type="match status" value="1"/>
</dbReference>
<dbReference type="RefSeq" id="WP_344799019.1">
    <property type="nucleotide sequence ID" value="NZ_BAABBN010000007.1"/>
</dbReference>
<evidence type="ECO:0008006" key="3">
    <source>
        <dbReference type="Google" id="ProtNLM"/>
    </source>
</evidence>
<dbReference type="InterPro" id="IPR036282">
    <property type="entry name" value="Glutathione-S-Trfase_C_sf"/>
</dbReference>
<name>A0ABP7MRV4_9GAMM</name>
<dbReference type="InterPro" id="IPR036249">
    <property type="entry name" value="Thioredoxin-like_sf"/>
</dbReference>
<comment type="caution">
    <text evidence="1">The sequence shown here is derived from an EMBL/GenBank/DDBJ whole genome shotgun (WGS) entry which is preliminary data.</text>
</comment>
<proteinExistence type="predicted"/>
<evidence type="ECO:0000313" key="2">
    <source>
        <dbReference type="Proteomes" id="UP001501565"/>
    </source>
</evidence>
<sequence>MPFNYIDLPTAKEQKGLRMVVVAGLPSPWSEAAKGIFHLKKLPWSAVYLNPKDNELAQWTGSRNAPVAIYNNEPARSGWADILFLAERLSSSPPLLPSDPKERALAMGLSHEICGEMGLGWTRRLEGVHKGLNNSGGFPKEIAQYLAHKYGYQPEQAPEYQQRIVTILTMLSEQLKSQKENGSRFYIGSSVSMVDIYSATFMAYFKPLPAAQCPMYDVIRTVFETMDDQIAEALDPILLEHRDFIYSEFLELPLSL</sequence>